<protein>
    <submittedName>
        <fullName evidence="3">Ribonuclease inhibitor</fullName>
    </submittedName>
</protein>
<accession>A0A2S7IJT6</accession>
<evidence type="ECO:0000313" key="3">
    <source>
        <dbReference type="EMBL" id="PQA56903.1"/>
    </source>
</evidence>
<comment type="caution">
    <text evidence="3">The sequence shown here is derived from an EMBL/GenBank/DDBJ whole genome shotgun (WGS) entry which is preliminary data.</text>
</comment>
<dbReference type="InterPro" id="IPR000468">
    <property type="entry name" value="Barstar"/>
</dbReference>
<proteinExistence type="inferred from homology"/>
<dbReference type="RefSeq" id="WP_104714477.1">
    <property type="nucleotide sequence ID" value="NZ_PTRA01000002.1"/>
</dbReference>
<reference evidence="4" key="1">
    <citation type="submission" date="2018-02" db="EMBL/GenBank/DDBJ databases">
        <title>Genome sequencing of Solimonas sp. HR-BB.</title>
        <authorList>
            <person name="Lee Y."/>
            <person name="Jeon C.O."/>
        </authorList>
    </citation>
    <scope>NUCLEOTIDE SEQUENCE [LARGE SCALE GENOMIC DNA]</scope>
    <source>
        <strain evidence="4">HR-U</strain>
    </source>
</reference>
<organism evidence="3 4">
    <name type="scientific">Siphonobacter curvatus</name>
    <dbReference type="NCBI Taxonomy" id="2094562"/>
    <lineage>
        <taxon>Bacteria</taxon>
        <taxon>Pseudomonadati</taxon>
        <taxon>Bacteroidota</taxon>
        <taxon>Cytophagia</taxon>
        <taxon>Cytophagales</taxon>
        <taxon>Cytophagaceae</taxon>
        <taxon>Siphonobacter</taxon>
    </lineage>
</organism>
<dbReference type="Pfam" id="PF01337">
    <property type="entry name" value="Barstar"/>
    <property type="match status" value="1"/>
</dbReference>
<dbReference type="OrthoDB" id="4793808at2"/>
<comment type="similarity">
    <text evidence="1">Belongs to the barstar family.</text>
</comment>
<name>A0A2S7IJT6_9BACT</name>
<dbReference type="AlphaFoldDB" id="A0A2S7IJT6"/>
<evidence type="ECO:0000256" key="1">
    <source>
        <dbReference type="ARBA" id="ARBA00006845"/>
    </source>
</evidence>
<gene>
    <name evidence="3" type="ORF">C5O19_16335</name>
</gene>
<sequence length="131" mass="14875">MKKQIILNGHSIKDLPSFYEEINRVFMADEDWEIGPSLDALDDLLYGGFGVLKNQGEIQLVWKHISQSREALGHETTKAYYEAKLQPGSPFNVPLFQEKLRELESGSGPTYFDLILEIIAEHPTIELIALD</sequence>
<evidence type="ECO:0000313" key="4">
    <source>
        <dbReference type="Proteomes" id="UP000239590"/>
    </source>
</evidence>
<dbReference type="InterPro" id="IPR035905">
    <property type="entry name" value="Barstar-like_sf"/>
</dbReference>
<evidence type="ECO:0000259" key="2">
    <source>
        <dbReference type="Pfam" id="PF01337"/>
    </source>
</evidence>
<feature type="domain" description="Barstar (barnase inhibitor)" evidence="2">
    <location>
        <begin position="4"/>
        <end position="76"/>
    </location>
</feature>
<dbReference type="Proteomes" id="UP000239590">
    <property type="component" value="Unassembled WGS sequence"/>
</dbReference>
<dbReference type="SUPFAM" id="SSF52038">
    <property type="entry name" value="Barstar-related"/>
    <property type="match status" value="1"/>
</dbReference>
<dbReference type="Gene3D" id="3.30.370.10">
    <property type="entry name" value="Barstar-like"/>
    <property type="match status" value="1"/>
</dbReference>
<keyword evidence="4" id="KW-1185">Reference proteome</keyword>
<dbReference type="EMBL" id="PTRA01000002">
    <property type="protein sequence ID" value="PQA56903.1"/>
    <property type="molecule type" value="Genomic_DNA"/>
</dbReference>